<evidence type="ECO:0000313" key="9">
    <source>
        <dbReference type="Proteomes" id="UP000014461"/>
    </source>
</evidence>
<gene>
    <name evidence="8" type="ORF">AALB_2521</name>
</gene>
<dbReference type="EMBL" id="BARX01000016">
    <property type="protein sequence ID" value="GAD02441.1"/>
    <property type="molecule type" value="Genomic_DNA"/>
</dbReference>
<evidence type="ECO:0000256" key="3">
    <source>
        <dbReference type="ARBA" id="ARBA00022452"/>
    </source>
</evidence>
<dbReference type="PANTHER" id="PTHR35093">
    <property type="entry name" value="OUTER MEMBRANE PROTEIN NMB0088-RELATED"/>
    <property type="match status" value="1"/>
</dbReference>
<proteinExistence type="inferred from homology"/>
<dbReference type="STRING" id="1331007.AALB_2521"/>
<dbReference type="RefSeq" id="WP_016402208.1">
    <property type="nucleotide sequence ID" value="NZ_BARX01000016.1"/>
</dbReference>
<evidence type="ECO:0000256" key="1">
    <source>
        <dbReference type="ARBA" id="ARBA00004571"/>
    </source>
</evidence>
<keyword evidence="9" id="KW-1185">Reference proteome</keyword>
<evidence type="ECO:0000256" key="4">
    <source>
        <dbReference type="ARBA" id="ARBA00022692"/>
    </source>
</evidence>
<evidence type="ECO:0000256" key="6">
    <source>
        <dbReference type="ARBA" id="ARBA00023136"/>
    </source>
</evidence>
<dbReference type="AlphaFoldDB" id="R9PTH7"/>
<dbReference type="Proteomes" id="UP000014461">
    <property type="component" value="Unassembled WGS sequence"/>
</dbReference>
<dbReference type="GO" id="GO:0015483">
    <property type="term" value="F:long-chain fatty acid transporting porin activity"/>
    <property type="evidence" value="ECO:0007669"/>
    <property type="project" value="TreeGrafter"/>
</dbReference>
<keyword evidence="5" id="KW-0732">Signal</keyword>
<evidence type="ECO:0000313" key="8">
    <source>
        <dbReference type="EMBL" id="GAD02441.1"/>
    </source>
</evidence>
<protein>
    <submittedName>
        <fullName evidence="8">Long-chain fatty acid transport protein</fullName>
    </submittedName>
</protein>
<comment type="similarity">
    <text evidence="2">Belongs to the OmpP1/FadL family.</text>
</comment>
<dbReference type="PANTHER" id="PTHR35093:SF8">
    <property type="entry name" value="OUTER MEMBRANE PROTEIN NMB0088-RELATED"/>
    <property type="match status" value="1"/>
</dbReference>
<evidence type="ECO:0000256" key="5">
    <source>
        <dbReference type="ARBA" id="ARBA00022729"/>
    </source>
</evidence>
<dbReference type="InterPro" id="IPR005017">
    <property type="entry name" value="OMPP1/FadL/TodX"/>
</dbReference>
<dbReference type="OrthoDB" id="19849at2"/>
<keyword evidence="4" id="KW-0812">Transmembrane</keyword>
<dbReference type="SUPFAM" id="SSF56935">
    <property type="entry name" value="Porins"/>
    <property type="match status" value="1"/>
</dbReference>
<evidence type="ECO:0000256" key="2">
    <source>
        <dbReference type="ARBA" id="ARBA00008163"/>
    </source>
</evidence>
<dbReference type="Pfam" id="PF03349">
    <property type="entry name" value="Toluene_X"/>
    <property type="match status" value="1"/>
</dbReference>
<evidence type="ECO:0000256" key="7">
    <source>
        <dbReference type="ARBA" id="ARBA00023237"/>
    </source>
</evidence>
<sequence>MNTIKMLLLVSASFLFGKAYAGAYMFPELGMMSISTAGAGAQAVAEGAETAFANPAAMTELNTTTFAFNVQGMVSNINYTDNGSTGVFAGGESSSKAGTAMPVGSIYAVTPLNDSWSVGLAIASAGGSIIDYGPNFAGSLLLQDAQLTTVQFNPSIAYQVKDDWSIGLGLVVEYGILEQNFAGYSDSFLPSVSAEGSSIEFGYTLSSLYKFNDDNRIGFTYRSELNHDMDGDISSDNRSSSSSINIIMPAVAIVSGYHQLESKPALLWSLGWSDFSKVSETAISLANREAGIAREWQDTFSASVGMHYPLNQQWRLESGVYYETSPQDDPSLQYPDVPTGELWKLGLGASYEINQNWRMKMYYEYYYGGTPSIDYTLFEGSAAESSLKGDYEAAVHFFGVLFNYQF</sequence>
<reference evidence="8" key="1">
    <citation type="journal article" date="2013" name="Genome Announc.">
        <title>Draft Genome Sequence of Agarivorans albus Strain MKT 106T, an Agarolytic Marine Bacterium.</title>
        <authorList>
            <person name="Yasuike M."/>
            <person name="Nakamura Y."/>
            <person name="Kai W."/>
            <person name="Fujiwara A."/>
            <person name="Fukui Y."/>
            <person name="Satomi M."/>
            <person name="Sano M."/>
        </authorList>
    </citation>
    <scope>NUCLEOTIDE SEQUENCE [LARGE SCALE GENOMIC DNA]</scope>
</reference>
<accession>R9PTH7</accession>
<comment type="caution">
    <text evidence="8">The sequence shown here is derived from an EMBL/GenBank/DDBJ whole genome shotgun (WGS) entry which is preliminary data.</text>
</comment>
<dbReference type="GO" id="GO:0009279">
    <property type="term" value="C:cell outer membrane"/>
    <property type="evidence" value="ECO:0007669"/>
    <property type="project" value="UniProtKB-SubCell"/>
</dbReference>
<keyword evidence="6" id="KW-0472">Membrane</keyword>
<organism evidence="8 9">
    <name type="scientific">Agarivorans albus MKT 106</name>
    <dbReference type="NCBI Taxonomy" id="1331007"/>
    <lineage>
        <taxon>Bacteria</taxon>
        <taxon>Pseudomonadati</taxon>
        <taxon>Pseudomonadota</taxon>
        <taxon>Gammaproteobacteria</taxon>
        <taxon>Alteromonadales</taxon>
        <taxon>Alteromonadaceae</taxon>
        <taxon>Agarivorans</taxon>
    </lineage>
</organism>
<dbReference type="Gene3D" id="2.40.160.60">
    <property type="entry name" value="Outer membrane protein transport protein (OMPP1/FadL/TodX)"/>
    <property type="match status" value="1"/>
</dbReference>
<comment type="subcellular location">
    <subcellularLocation>
        <location evidence="1">Cell outer membrane</location>
        <topology evidence="1">Multi-pass membrane protein</topology>
    </subcellularLocation>
</comment>
<keyword evidence="7" id="KW-0998">Cell outer membrane</keyword>
<name>R9PTH7_AGAAL</name>
<keyword evidence="3" id="KW-1134">Transmembrane beta strand</keyword>